<keyword evidence="10" id="KW-1185">Reference proteome</keyword>
<evidence type="ECO:0000256" key="5">
    <source>
        <dbReference type="PIRSR" id="PIRSR001430-1"/>
    </source>
</evidence>
<evidence type="ECO:0000256" key="1">
    <source>
        <dbReference type="ARBA" id="ARBA00009375"/>
    </source>
</evidence>
<dbReference type="PIRSF" id="PIRSF001430">
    <property type="entry name" value="tRNA_psdUrid_synth"/>
    <property type="match status" value="1"/>
</dbReference>
<dbReference type="InterPro" id="IPR020094">
    <property type="entry name" value="TruA/RsuA/RluB/E/F_N"/>
</dbReference>
<gene>
    <name evidence="4 9" type="primary">truA</name>
    <name evidence="9" type="ORF">PbB2_00583</name>
</gene>
<comment type="similarity">
    <text evidence="1 4 7">Belongs to the tRNA pseudouridine synthase TruA family.</text>
</comment>
<dbReference type="GO" id="GO:0031119">
    <property type="term" value="P:tRNA pseudouridine synthesis"/>
    <property type="evidence" value="ECO:0007669"/>
    <property type="project" value="UniProtKB-UniRule"/>
</dbReference>
<keyword evidence="3 4" id="KW-0413">Isomerase</keyword>
<dbReference type="InterPro" id="IPR020095">
    <property type="entry name" value="PsdUridine_synth_TruA_C"/>
</dbReference>
<comment type="caution">
    <text evidence="9">The sequence shown here is derived from an EMBL/GenBank/DDBJ whole genome shotgun (WGS) entry which is preliminary data.</text>
</comment>
<evidence type="ECO:0000256" key="6">
    <source>
        <dbReference type="PIRSR" id="PIRSR001430-2"/>
    </source>
</evidence>
<comment type="subunit">
    <text evidence="4">Homodimer.</text>
</comment>
<organism evidence="9 10">
    <name type="scientific">Candidatus Phycosocius bacilliformis</name>
    <dbReference type="NCBI Taxonomy" id="1445552"/>
    <lineage>
        <taxon>Bacteria</taxon>
        <taxon>Pseudomonadati</taxon>
        <taxon>Pseudomonadota</taxon>
        <taxon>Alphaproteobacteria</taxon>
        <taxon>Caulobacterales</taxon>
        <taxon>Caulobacterales incertae sedis</taxon>
        <taxon>Candidatus Phycosocius</taxon>
    </lineage>
</organism>
<dbReference type="EC" id="5.4.99.12" evidence="4"/>
<dbReference type="EMBL" id="BFBR01000001">
    <property type="protein sequence ID" value="GBF56926.1"/>
    <property type="molecule type" value="Genomic_DNA"/>
</dbReference>
<evidence type="ECO:0000313" key="10">
    <source>
        <dbReference type="Proteomes" id="UP000245086"/>
    </source>
</evidence>
<dbReference type="GO" id="GO:0003723">
    <property type="term" value="F:RNA binding"/>
    <property type="evidence" value="ECO:0007669"/>
    <property type="project" value="InterPro"/>
</dbReference>
<evidence type="ECO:0000256" key="4">
    <source>
        <dbReference type="HAMAP-Rule" id="MF_00171"/>
    </source>
</evidence>
<dbReference type="NCBIfam" id="TIGR00071">
    <property type="entry name" value="hisT_truA"/>
    <property type="match status" value="1"/>
</dbReference>
<dbReference type="FunFam" id="3.30.70.580:FF:000001">
    <property type="entry name" value="tRNA pseudouridine synthase A"/>
    <property type="match status" value="1"/>
</dbReference>
<evidence type="ECO:0000256" key="7">
    <source>
        <dbReference type="RuleBase" id="RU003792"/>
    </source>
</evidence>
<name>A0A2P2E784_9PROT</name>
<protein>
    <recommendedName>
        <fullName evidence="4">tRNA pseudouridine synthase A</fullName>
        <ecNumber evidence="4">5.4.99.12</ecNumber>
    </recommendedName>
    <alternativeName>
        <fullName evidence="4">tRNA pseudouridine(38-40) synthase</fullName>
    </alternativeName>
    <alternativeName>
        <fullName evidence="4">tRNA pseudouridylate synthase I</fullName>
    </alternativeName>
    <alternativeName>
        <fullName evidence="4">tRNA-uridine isomerase I</fullName>
    </alternativeName>
</protein>
<dbReference type="Pfam" id="PF01416">
    <property type="entry name" value="PseudoU_synth_1"/>
    <property type="match status" value="2"/>
</dbReference>
<dbReference type="AlphaFoldDB" id="A0A2P2E784"/>
<comment type="caution">
    <text evidence="4">Lacks conserved residue(s) required for the propagation of feature annotation.</text>
</comment>
<comment type="catalytic activity">
    <reaction evidence="4 7">
        <text>uridine(38/39/40) in tRNA = pseudouridine(38/39/40) in tRNA</text>
        <dbReference type="Rhea" id="RHEA:22376"/>
        <dbReference type="Rhea" id="RHEA-COMP:10085"/>
        <dbReference type="Rhea" id="RHEA-COMP:10087"/>
        <dbReference type="ChEBI" id="CHEBI:65314"/>
        <dbReference type="ChEBI" id="CHEBI:65315"/>
        <dbReference type="EC" id="5.4.99.12"/>
    </reaction>
</comment>
<dbReference type="InterPro" id="IPR001406">
    <property type="entry name" value="PsdUridine_synth_TruA"/>
</dbReference>
<dbReference type="RefSeq" id="WP_108983763.1">
    <property type="nucleotide sequence ID" value="NZ_BFBR01000001.1"/>
</dbReference>
<dbReference type="PANTHER" id="PTHR11142:SF0">
    <property type="entry name" value="TRNA PSEUDOURIDINE SYNTHASE-LIKE 1"/>
    <property type="match status" value="1"/>
</dbReference>
<dbReference type="HAMAP" id="MF_00171">
    <property type="entry name" value="TruA"/>
    <property type="match status" value="1"/>
</dbReference>
<dbReference type="Gene3D" id="3.30.70.580">
    <property type="entry name" value="Pseudouridine synthase I, catalytic domain, N-terminal subdomain"/>
    <property type="match status" value="1"/>
</dbReference>
<evidence type="ECO:0000259" key="8">
    <source>
        <dbReference type="Pfam" id="PF01416"/>
    </source>
</evidence>
<accession>A0A2P2E784</accession>
<comment type="function">
    <text evidence="4">Formation of pseudouridine at positions 38, 39 and 40 in the anticodon stem and loop of transfer RNAs.</text>
</comment>
<dbReference type="CDD" id="cd02570">
    <property type="entry name" value="PseudoU_synth_EcTruA"/>
    <property type="match status" value="1"/>
</dbReference>
<evidence type="ECO:0000313" key="9">
    <source>
        <dbReference type="EMBL" id="GBF56926.1"/>
    </source>
</evidence>
<evidence type="ECO:0000256" key="3">
    <source>
        <dbReference type="ARBA" id="ARBA00023235"/>
    </source>
</evidence>
<reference evidence="9 10" key="1">
    <citation type="journal article" date="2018" name="Genome Announc.">
        <title>Draft Genome Sequence of "Candidatus Phycosocius bacilliformis," an Alphaproteobacterial Ectosymbiont of the Hydrocarbon-Producing Green Alga Botryococcus braunii.</title>
        <authorList>
            <person name="Tanabe Y."/>
            <person name="Yamaguchi H."/>
            <person name="Watanabe M.M."/>
        </authorList>
    </citation>
    <scope>NUCLEOTIDE SEQUENCE [LARGE SCALE GENOMIC DNA]</scope>
    <source>
        <strain evidence="9 10">BOTRYCO-2</strain>
    </source>
</reference>
<dbReference type="InterPro" id="IPR020097">
    <property type="entry name" value="PsdUridine_synth_TruA_a/b_dom"/>
</dbReference>
<keyword evidence="2 4" id="KW-0819">tRNA processing</keyword>
<dbReference type="OrthoDB" id="9811823at2"/>
<proteinExistence type="inferred from homology"/>
<feature type="domain" description="Pseudouridine synthase I TruA alpha/beta" evidence="8">
    <location>
        <begin position="145"/>
        <end position="251"/>
    </location>
</feature>
<dbReference type="GO" id="GO:0160147">
    <property type="term" value="F:tRNA pseudouridine(38-40) synthase activity"/>
    <property type="evidence" value="ECO:0007669"/>
    <property type="project" value="UniProtKB-EC"/>
</dbReference>
<feature type="active site" description="Nucleophile" evidence="4 5">
    <location>
        <position position="52"/>
    </location>
</feature>
<feature type="binding site" evidence="4 6">
    <location>
        <position position="112"/>
    </location>
    <ligand>
        <name>substrate</name>
    </ligand>
</feature>
<dbReference type="SUPFAM" id="SSF55120">
    <property type="entry name" value="Pseudouridine synthase"/>
    <property type="match status" value="1"/>
</dbReference>
<feature type="domain" description="Pseudouridine synthase I TruA alpha/beta" evidence="8">
    <location>
        <begin position="9"/>
        <end position="105"/>
    </location>
</feature>
<evidence type="ECO:0000256" key="2">
    <source>
        <dbReference type="ARBA" id="ARBA00022694"/>
    </source>
</evidence>
<dbReference type="PANTHER" id="PTHR11142">
    <property type="entry name" value="PSEUDOURIDYLATE SYNTHASE"/>
    <property type="match status" value="1"/>
</dbReference>
<dbReference type="InterPro" id="IPR020103">
    <property type="entry name" value="PsdUridine_synth_cat_dom_sf"/>
</dbReference>
<sequence>MQRWKLILEYDGTNFAGWQSQAAGNGVQDVVERAIMAVEGTLRRTQAAGRTDRGVHATGQVIHVDLEKPWQPFRLQEALNAWLRDLGPVSVLDVEAVPDTFHARFSAKGRAYLFRMVDRRPPLTLELGRVWRVSQDHDVARMQAAANVLLGTHDFTTFRDADCQAKSPVKTLDKFEIYRTESVFGTEIHARIQARSFLHRQVRSMMGSLSEVGRGRWGPEDVRDALEARDRKRCGPVAPSDGLYLTDVLYDDSQTQTGDDPA</sequence>
<dbReference type="Gene3D" id="3.30.70.660">
    <property type="entry name" value="Pseudouridine synthase I, catalytic domain, C-terminal subdomain"/>
    <property type="match status" value="1"/>
</dbReference>
<dbReference type="Proteomes" id="UP000245086">
    <property type="component" value="Unassembled WGS sequence"/>
</dbReference>